<dbReference type="PANTHER" id="PTHR43735">
    <property type="entry name" value="APOPTOSIS-INDUCING FACTOR 1"/>
    <property type="match status" value="1"/>
</dbReference>
<dbReference type="GO" id="GO:0004174">
    <property type="term" value="F:electron-transferring-flavoprotein dehydrogenase activity"/>
    <property type="evidence" value="ECO:0007669"/>
    <property type="project" value="TreeGrafter"/>
</dbReference>
<keyword evidence="2" id="KW-0285">Flavoprotein</keyword>
<proteinExistence type="inferred from homology"/>
<dbReference type="Proteomes" id="UP000799424">
    <property type="component" value="Unassembled WGS sequence"/>
</dbReference>
<dbReference type="Pfam" id="PF07992">
    <property type="entry name" value="Pyr_redox_2"/>
    <property type="match status" value="1"/>
</dbReference>
<dbReference type="SUPFAM" id="SSF51905">
    <property type="entry name" value="FAD/NAD(P)-binding domain"/>
    <property type="match status" value="1"/>
</dbReference>
<sequence>MAEQRNIVIVGASSAGLMAAHNYLKFILPALKAKAEAKYHVYLINPSPNWYFRVASPRAAASTKRMAVEKLVFDIEEAFSKYSSDDFTFLEAAATGLDTSARTISYKSKKSVNDESLDYHALVVATGSKTYYPAFSQSAGTQEVFNAIKITNEKVEAAKDIVIVGGGPTAIEFAAEVAEHRNGKPGWFGGVQRKANITVITAADRLLTPLRPAISKTAEQKLKALGIDVVYNSRVVDAQEDKNGRTTIILAKGDKLEADLYVPAYGVLPNSSWLPSNLLNESNYLKTDLKMRVAGAGPRVYAFGDVASYSRNNIWDILFALPVLAVNMKRDLLSFNAMLPDEQPKGKDRVYTIDTREGMMVPMGTTGGVGAVFGWRIPNFVVWLAKGRDYMLSMSGKPAVAGETVKETAWTKEEAAI</sequence>
<keyword evidence="4" id="KW-0560">Oxidoreductase</keyword>
<protein>
    <submittedName>
        <fullName evidence="6">FAD/NAD(P)-binding domain-containing protein</fullName>
    </submittedName>
</protein>
<dbReference type="InterPro" id="IPR023753">
    <property type="entry name" value="FAD/NAD-binding_dom"/>
</dbReference>
<evidence type="ECO:0000256" key="1">
    <source>
        <dbReference type="ARBA" id="ARBA00006442"/>
    </source>
</evidence>
<keyword evidence="3" id="KW-0274">FAD</keyword>
<accession>A0A6A6ZEV3</accession>
<evidence type="ECO:0000256" key="2">
    <source>
        <dbReference type="ARBA" id="ARBA00022630"/>
    </source>
</evidence>
<dbReference type="InterPro" id="IPR036188">
    <property type="entry name" value="FAD/NAD-bd_sf"/>
</dbReference>
<dbReference type="PRINTS" id="PR00368">
    <property type="entry name" value="FADPNR"/>
</dbReference>
<feature type="domain" description="FAD/NAD(P)-binding" evidence="5">
    <location>
        <begin position="6"/>
        <end position="307"/>
    </location>
</feature>
<evidence type="ECO:0000313" key="7">
    <source>
        <dbReference type="Proteomes" id="UP000799424"/>
    </source>
</evidence>
<evidence type="ECO:0000256" key="4">
    <source>
        <dbReference type="ARBA" id="ARBA00023002"/>
    </source>
</evidence>
<dbReference type="PANTHER" id="PTHR43735:SF3">
    <property type="entry name" value="FERROPTOSIS SUPPRESSOR PROTEIN 1"/>
    <property type="match status" value="1"/>
</dbReference>
<comment type="similarity">
    <text evidence="1">Belongs to the FAD-dependent oxidoreductase family.</text>
</comment>
<dbReference type="EMBL" id="MU006245">
    <property type="protein sequence ID" value="KAF2819398.1"/>
    <property type="molecule type" value="Genomic_DNA"/>
</dbReference>
<evidence type="ECO:0000256" key="3">
    <source>
        <dbReference type="ARBA" id="ARBA00022827"/>
    </source>
</evidence>
<evidence type="ECO:0000313" key="6">
    <source>
        <dbReference type="EMBL" id="KAF2819398.1"/>
    </source>
</evidence>
<dbReference type="OrthoDB" id="202203at2759"/>
<dbReference type="GO" id="GO:0050660">
    <property type="term" value="F:flavin adenine dinucleotide binding"/>
    <property type="evidence" value="ECO:0007669"/>
    <property type="project" value="TreeGrafter"/>
</dbReference>
<name>A0A6A6ZEV3_9PLEO</name>
<dbReference type="GO" id="GO:0005737">
    <property type="term" value="C:cytoplasm"/>
    <property type="evidence" value="ECO:0007669"/>
    <property type="project" value="TreeGrafter"/>
</dbReference>
<reference evidence="6" key="1">
    <citation type="journal article" date="2020" name="Stud. Mycol.">
        <title>101 Dothideomycetes genomes: a test case for predicting lifestyles and emergence of pathogens.</title>
        <authorList>
            <person name="Haridas S."/>
            <person name="Albert R."/>
            <person name="Binder M."/>
            <person name="Bloem J."/>
            <person name="Labutti K."/>
            <person name="Salamov A."/>
            <person name="Andreopoulos B."/>
            <person name="Baker S."/>
            <person name="Barry K."/>
            <person name="Bills G."/>
            <person name="Bluhm B."/>
            <person name="Cannon C."/>
            <person name="Castanera R."/>
            <person name="Culley D."/>
            <person name="Daum C."/>
            <person name="Ezra D."/>
            <person name="Gonzalez J."/>
            <person name="Henrissat B."/>
            <person name="Kuo A."/>
            <person name="Liang C."/>
            <person name="Lipzen A."/>
            <person name="Lutzoni F."/>
            <person name="Magnuson J."/>
            <person name="Mondo S."/>
            <person name="Nolan M."/>
            <person name="Ohm R."/>
            <person name="Pangilinan J."/>
            <person name="Park H.-J."/>
            <person name="Ramirez L."/>
            <person name="Alfaro M."/>
            <person name="Sun H."/>
            <person name="Tritt A."/>
            <person name="Yoshinaga Y."/>
            <person name="Zwiers L.-H."/>
            <person name="Turgeon B."/>
            <person name="Goodwin S."/>
            <person name="Spatafora J."/>
            <person name="Crous P."/>
            <person name="Grigoriev I."/>
        </authorList>
    </citation>
    <scope>NUCLEOTIDE SEQUENCE</scope>
    <source>
        <strain evidence="6">CBS 113818</strain>
    </source>
</reference>
<dbReference type="PRINTS" id="PR00469">
    <property type="entry name" value="PNDRDTASEII"/>
</dbReference>
<evidence type="ECO:0000259" key="5">
    <source>
        <dbReference type="Pfam" id="PF07992"/>
    </source>
</evidence>
<keyword evidence="7" id="KW-1185">Reference proteome</keyword>
<dbReference type="AlphaFoldDB" id="A0A6A6ZEV3"/>
<organism evidence="6 7">
    <name type="scientific">Ophiobolus disseminans</name>
    <dbReference type="NCBI Taxonomy" id="1469910"/>
    <lineage>
        <taxon>Eukaryota</taxon>
        <taxon>Fungi</taxon>
        <taxon>Dikarya</taxon>
        <taxon>Ascomycota</taxon>
        <taxon>Pezizomycotina</taxon>
        <taxon>Dothideomycetes</taxon>
        <taxon>Pleosporomycetidae</taxon>
        <taxon>Pleosporales</taxon>
        <taxon>Pleosporineae</taxon>
        <taxon>Phaeosphaeriaceae</taxon>
        <taxon>Ophiobolus</taxon>
    </lineage>
</organism>
<gene>
    <name evidence="6" type="ORF">CC86DRAFT_375227</name>
</gene>
<dbReference type="Gene3D" id="3.50.50.100">
    <property type="match status" value="1"/>
</dbReference>